<name>A0A834FUM9_ORYME</name>
<comment type="caution">
    <text evidence="2">The sequence shown here is derived from an EMBL/GenBank/DDBJ whole genome shotgun (WGS) entry which is preliminary data.</text>
</comment>
<accession>A0A834FUM9</accession>
<dbReference type="Proteomes" id="UP000646548">
    <property type="component" value="Unassembled WGS sequence"/>
</dbReference>
<evidence type="ECO:0000313" key="2">
    <source>
        <dbReference type="EMBL" id="KAF6739956.1"/>
    </source>
</evidence>
<protein>
    <submittedName>
        <fullName evidence="2">Uncharacterized protein</fullName>
    </submittedName>
</protein>
<reference evidence="2" key="1">
    <citation type="journal article" name="BMC Genomics">
        <title>Long-read sequencing and de novo genome assembly of marine medaka (Oryzias melastigma).</title>
        <authorList>
            <person name="Liang P."/>
            <person name="Saqib H.S.A."/>
            <person name="Ni X."/>
            <person name="Shen Y."/>
        </authorList>
    </citation>
    <scope>NUCLEOTIDE SEQUENCE</scope>
    <source>
        <strain evidence="2">Bigg-433</strain>
    </source>
</reference>
<dbReference type="AlphaFoldDB" id="A0A834FUM9"/>
<dbReference type="EMBL" id="WKFB01000001">
    <property type="protein sequence ID" value="KAF6739956.1"/>
    <property type="molecule type" value="Genomic_DNA"/>
</dbReference>
<evidence type="ECO:0000313" key="3">
    <source>
        <dbReference type="Proteomes" id="UP000646548"/>
    </source>
</evidence>
<evidence type="ECO:0000256" key="1">
    <source>
        <dbReference type="SAM" id="MobiDB-lite"/>
    </source>
</evidence>
<organism evidence="2 3">
    <name type="scientific">Oryzias melastigma</name>
    <name type="common">Marine medaka</name>
    <dbReference type="NCBI Taxonomy" id="30732"/>
    <lineage>
        <taxon>Eukaryota</taxon>
        <taxon>Metazoa</taxon>
        <taxon>Chordata</taxon>
        <taxon>Craniata</taxon>
        <taxon>Vertebrata</taxon>
        <taxon>Euteleostomi</taxon>
        <taxon>Actinopterygii</taxon>
        <taxon>Neopterygii</taxon>
        <taxon>Teleostei</taxon>
        <taxon>Neoteleostei</taxon>
        <taxon>Acanthomorphata</taxon>
        <taxon>Ovalentaria</taxon>
        <taxon>Atherinomorphae</taxon>
        <taxon>Beloniformes</taxon>
        <taxon>Adrianichthyidae</taxon>
        <taxon>Oryziinae</taxon>
        <taxon>Oryzias</taxon>
    </lineage>
</organism>
<proteinExistence type="predicted"/>
<sequence>MLRSASRPEPLSLLRLDPLSGRFGLRTRAGGTRRLHGAVGSVWPACEPPDRPERAGKHCGSGMLRTPEPHAVTSTALCPHAPLTLSGVEVKLPRVAAVLGVLTQCYQRAELRPPPLTEPNRPQRTEARLQPHTADTAAAGQTRTSARISARCLLIITA</sequence>
<gene>
    <name evidence="2" type="ORF">FQA47_005715</name>
</gene>
<feature type="region of interest" description="Disordered" evidence="1">
    <location>
        <begin position="112"/>
        <end position="142"/>
    </location>
</feature>